<evidence type="ECO:0000259" key="3">
    <source>
        <dbReference type="SMART" id="SM01324"/>
    </source>
</evidence>
<name>A0ABV9QIN5_9FIRM</name>
<evidence type="ECO:0000256" key="1">
    <source>
        <dbReference type="SAM" id="MobiDB-lite"/>
    </source>
</evidence>
<feature type="compositionally biased region" description="Low complexity" evidence="1">
    <location>
        <begin position="176"/>
        <end position="208"/>
    </location>
</feature>
<dbReference type="Gene3D" id="1.20.58.1690">
    <property type="match status" value="1"/>
</dbReference>
<reference evidence="5" key="1">
    <citation type="journal article" date="2019" name="Int. J. Syst. Evol. Microbiol.">
        <title>The Global Catalogue of Microorganisms (GCM) 10K type strain sequencing project: providing services to taxonomists for standard genome sequencing and annotation.</title>
        <authorList>
            <consortium name="The Broad Institute Genomics Platform"/>
            <consortium name="The Broad Institute Genome Sequencing Center for Infectious Disease"/>
            <person name="Wu L."/>
            <person name="Ma J."/>
        </authorList>
    </citation>
    <scope>NUCLEOTIDE SEQUENCE [LARGE SCALE GENOMIC DNA]</scope>
    <source>
        <strain evidence="5">CCUG 46385</strain>
    </source>
</reference>
<organism evidence="4 5">
    <name type="scientific">Filifactor villosus</name>
    <dbReference type="NCBI Taxonomy" id="29374"/>
    <lineage>
        <taxon>Bacteria</taxon>
        <taxon>Bacillati</taxon>
        <taxon>Bacillota</taxon>
        <taxon>Clostridia</taxon>
        <taxon>Peptostreptococcales</taxon>
        <taxon>Filifactoraceae</taxon>
        <taxon>Filifactor</taxon>
    </lineage>
</organism>
<dbReference type="InterPro" id="IPR038434">
    <property type="entry name" value="YARHG_sf"/>
</dbReference>
<feature type="compositionally biased region" description="Polar residues" evidence="1">
    <location>
        <begin position="209"/>
        <end position="218"/>
    </location>
</feature>
<dbReference type="SMART" id="SM01324">
    <property type="entry name" value="YARHG"/>
    <property type="match status" value="1"/>
</dbReference>
<comment type="caution">
    <text evidence="4">The sequence shown here is derived from an EMBL/GenBank/DDBJ whole genome shotgun (WGS) entry which is preliminary data.</text>
</comment>
<evidence type="ECO:0000313" key="5">
    <source>
        <dbReference type="Proteomes" id="UP001595916"/>
    </source>
</evidence>
<keyword evidence="5" id="KW-1185">Reference proteome</keyword>
<gene>
    <name evidence="4" type="ORF">ACFO4R_00805</name>
</gene>
<proteinExistence type="predicted"/>
<feature type="domain" description="YARHG" evidence="3">
    <location>
        <begin position="225"/>
        <end position="316"/>
    </location>
</feature>
<evidence type="ECO:0000313" key="4">
    <source>
        <dbReference type="EMBL" id="MFC4803610.1"/>
    </source>
</evidence>
<dbReference type="Pfam" id="PF13308">
    <property type="entry name" value="YARHG"/>
    <property type="match status" value="1"/>
</dbReference>
<dbReference type="EMBL" id="JBHSHL010000003">
    <property type="protein sequence ID" value="MFC4803610.1"/>
    <property type="molecule type" value="Genomic_DNA"/>
</dbReference>
<dbReference type="RefSeq" id="WP_379787055.1">
    <property type="nucleotide sequence ID" value="NZ_JBHSHL010000003.1"/>
</dbReference>
<feature type="region of interest" description="Disordered" evidence="1">
    <location>
        <begin position="162"/>
        <end position="231"/>
    </location>
</feature>
<dbReference type="InterPro" id="IPR025582">
    <property type="entry name" value="YARHG_dom"/>
</dbReference>
<keyword evidence="2" id="KW-0732">Signal</keyword>
<feature type="chain" id="PRO_5045731467" evidence="2">
    <location>
        <begin position="28"/>
        <end position="319"/>
    </location>
</feature>
<accession>A0ABV9QIN5</accession>
<sequence length="319" mass="36489">MNKYKLISNSLALLVLGFLFVSNVDLSQQQNLNNALGSVEGNVDPVKAREVKTIRKMKPDNSEYTLGELVENFMDSPTYELYNPAQDGNTYLTIKGNVQYGEQTVTATLKYRKINKKEYKYHVLSLNDVPQEPAVAEDLFEKMEDSCDVKFGKKKSEQQVAKANVQQTDQTNTQRVAKANAQQVAQTNTQQAAQTNTQQAPKANTQQASPQESSSYEQQGDPPSEDYLLPYSDTDYLTDEDLQMIYETGDRDLVRLIINEMYARHGFVFKKAKNRDYFMSQSWYHPVEGLTDEYIKTQLFNEYEKANLKALLEVEEMLK</sequence>
<dbReference type="Proteomes" id="UP001595916">
    <property type="component" value="Unassembled WGS sequence"/>
</dbReference>
<evidence type="ECO:0000256" key="2">
    <source>
        <dbReference type="SAM" id="SignalP"/>
    </source>
</evidence>
<feature type="signal peptide" evidence="2">
    <location>
        <begin position="1"/>
        <end position="27"/>
    </location>
</feature>
<feature type="compositionally biased region" description="Polar residues" evidence="1">
    <location>
        <begin position="162"/>
        <end position="175"/>
    </location>
</feature>
<protein>
    <submittedName>
        <fullName evidence="4">YARHG domain-containing protein</fullName>
    </submittedName>
</protein>